<reference evidence="6 7" key="1">
    <citation type="submission" date="2019-06" db="EMBL/GenBank/DDBJ databases">
        <title>A chromosomal-level reference genome of Carpinus fangiana (Coryloideae, Betulaceae).</title>
        <authorList>
            <person name="Yang X."/>
            <person name="Wang Z."/>
            <person name="Zhang L."/>
            <person name="Hao G."/>
            <person name="Liu J."/>
            <person name="Yang Y."/>
        </authorList>
    </citation>
    <scope>NUCLEOTIDE SEQUENCE [LARGE SCALE GENOMIC DNA]</scope>
    <source>
        <strain evidence="6">Cfa_2016G</strain>
        <tissue evidence="6">Leaf</tissue>
    </source>
</reference>
<keyword evidence="3" id="KW-1133">Transmembrane helix</keyword>
<feature type="transmembrane region" description="Helical" evidence="3">
    <location>
        <begin position="234"/>
        <end position="253"/>
    </location>
</feature>
<dbReference type="GO" id="GO:0016020">
    <property type="term" value="C:membrane"/>
    <property type="evidence" value="ECO:0007669"/>
    <property type="project" value="InterPro"/>
</dbReference>
<feature type="transmembrane region" description="Helical" evidence="3">
    <location>
        <begin position="356"/>
        <end position="375"/>
    </location>
</feature>
<comment type="similarity">
    <text evidence="2">Belongs to the drug/metabolite transporter (DMT) superfamily. Plant drug/metabolite exporter (P-DME) (TC 2.A.7.4) family.</text>
</comment>
<dbReference type="InterPro" id="IPR037185">
    <property type="entry name" value="EmrE-like"/>
</dbReference>
<evidence type="ECO:0000256" key="4">
    <source>
        <dbReference type="SAM" id="SignalP"/>
    </source>
</evidence>
<dbReference type="PANTHER" id="PTHR23051:SF10">
    <property type="entry name" value="EAMA DOMAIN-CONTAINING PROTEIN"/>
    <property type="match status" value="1"/>
</dbReference>
<keyword evidence="7" id="KW-1185">Reference proteome</keyword>
<evidence type="ECO:0000259" key="5">
    <source>
        <dbReference type="Pfam" id="PF00892"/>
    </source>
</evidence>
<evidence type="ECO:0000256" key="2">
    <source>
        <dbReference type="ARBA" id="ARBA00007635"/>
    </source>
</evidence>
<accession>A0A5N6QEF3</accession>
<protein>
    <recommendedName>
        <fullName evidence="5">EamA domain-containing protein</fullName>
    </recommendedName>
</protein>
<dbReference type="PANTHER" id="PTHR23051">
    <property type="entry name" value="SOLUTE CARRIER FAMILY 35, MEMBER F5"/>
    <property type="match status" value="1"/>
</dbReference>
<name>A0A5N6QEF3_9ROSI</name>
<evidence type="ECO:0000256" key="3">
    <source>
        <dbReference type="SAM" id="Phobius"/>
    </source>
</evidence>
<keyword evidence="3" id="KW-0812">Transmembrane</keyword>
<feature type="transmembrane region" description="Helical" evidence="3">
    <location>
        <begin position="318"/>
        <end position="344"/>
    </location>
</feature>
<organism evidence="6 7">
    <name type="scientific">Carpinus fangiana</name>
    <dbReference type="NCBI Taxonomy" id="176857"/>
    <lineage>
        <taxon>Eukaryota</taxon>
        <taxon>Viridiplantae</taxon>
        <taxon>Streptophyta</taxon>
        <taxon>Embryophyta</taxon>
        <taxon>Tracheophyta</taxon>
        <taxon>Spermatophyta</taxon>
        <taxon>Magnoliopsida</taxon>
        <taxon>eudicotyledons</taxon>
        <taxon>Gunneridae</taxon>
        <taxon>Pentapetalae</taxon>
        <taxon>rosids</taxon>
        <taxon>fabids</taxon>
        <taxon>Fagales</taxon>
        <taxon>Betulaceae</taxon>
        <taxon>Carpinus</taxon>
    </lineage>
</organism>
<feature type="chain" id="PRO_5024358888" description="EamA domain-containing protein" evidence="4">
    <location>
        <begin position="24"/>
        <end position="387"/>
    </location>
</feature>
<feature type="transmembrane region" description="Helical" evidence="3">
    <location>
        <begin position="196"/>
        <end position="214"/>
    </location>
</feature>
<evidence type="ECO:0000313" key="7">
    <source>
        <dbReference type="Proteomes" id="UP000327013"/>
    </source>
</evidence>
<feature type="transmembrane region" description="Helical" evidence="3">
    <location>
        <begin position="169"/>
        <end position="189"/>
    </location>
</feature>
<gene>
    <name evidence="6" type="ORF">FH972_002287</name>
</gene>
<evidence type="ECO:0000256" key="1">
    <source>
        <dbReference type="ARBA" id="ARBA00004141"/>
    </source>
</evidence>
<feature type="transmembrane region" description="Helical" evidence="3">
    <location>
        <begin position="265"/>
        <end position="289"/>
    </location>
</feature>
<dbReference type="Proteomes" id="UP000327013">
    <property type="component" value="Chromosome 1"/>
</dbReference>
<dbReference type="InterPro" id="IPR000620">
    <property type="entry name" value="EamA_dom"/>
</dbReference>
<evidence type="ECO:0000313" key="6">
    <source>
        <dbReference type="EMBL" id="KAE7997676.1"/>
    </source>
</evidence>
<dbReference type="AlphaFoldDB" id="A0A5N6QEF3"/>
<feature type="domain" description="EamA" evidence="5">
    <location>
        <begin position="131"/>
        <end position="213"/>
    </location>
</feature>
<keyword evidence="3" id="KW-0472">Membrane</keyword>
<feature type="transmembrane region" description="Helical" evidence="3">
    <location>
        <begin position="141"/>
        <end position="163"/>
    </location>
</feature>
<sequence>MSCKYNGGLLLIVGVVIMWVTSAEVTQEVVFIHYKQPFAVAYLATSLLIVHLPIAFLKDWLLEFMRCHDDAETVDDSSAESDSPVKHAAGHTTFEIEHQEPLGNASSCIDIYSEDLDPLVSACTKNMDEVKKDRNFTTREIAKFGFCIAPLWFFTEYLTNAALARTTVASTTLLSSTSGLFTLLIGACLGQDSINIVKVIAIVFSMAGVAMTTFGKTSTTDETQNGKHSSLGDLCAILSSFTYSLFTVLLKKFAGEGERVDVQKLFGCVGLFTLVVLWCLVLPLTAMGIEPKFRFPTSAKLEEVIIVNAFVGSVLSDYLWALGVVWTSPLVAALGSSLTIPLAMMEDVLIHGQNYSIIYIIGSAQVLVGFVVANLSDWFSHKWHHGP</sequence>
<dbReference type="OrthoDB" id="1436450at2759"/>
<dbReference type="SUPFAM" id="SSF103481">
    <property type="entry name" value="Multidrug resistance efflux transporter EmrE"/>
    <property type="match status" value="2"/>
</dbReference>
<feature type="transmembrane region" description="Helical" evidence="3">
    <location>
        <begin position="39"/>
        <end position="57"/>
    </location>
</feature>
<proteinExistence type="inferred from homology"/>
<comment type="subcellular location">
    <subcellularLocation>
        <location evidence="1">Membrane</location>
        <topology evidence="1">Multi-pass membrane protein</topology>
    </subcellularLocation>
</comment>
<keyword evidence="4" id="KW-0732">Signal</keyword>
<dbReference type="EMBL" id="CM017321">
    <property type="protein sequence ID" value="KAE7997676.1"/>
    <property type="molecule type" value="Genomic_DNA"/>
</dbReference>
<dbReference type="Pfam" id="PF00892">
    <property type="entry name" value="EamA"/>
    <property type="match status" value="1"/>
</dbReference>
<feature type="signal peptide" evidence="4">
    <location>
        <begin position="1"/>
        <end position="23"/>
    </location>
</feature>